<evidence type="ECO:0000256" key="1">
    <source>
        <dbReference type="SAM" id="MobiDB-lite"/>
    </source>
</evidence>
<evidence type="ECO:0000313" key="2">
    <source>
        <dbReference type="EMBL" id="AIS01658.1"/>
    </source>
</evidence>
<dbReference type="Pfam" id="PF14013">
    <property type="entry name" value="MT0933_antitox"/>
    <property type="match status" value="1"/>
</dbReference>
<dbReference type="InterPro" id="IPR028037">
    <property type="entry name" value="Antitoxin_Rv0909/MT0933"/>
</dbReference>
<gene>
    <name evidence="2" type="ORF">SGLAU_28615</name>
</gene>
<dbReference type="Proteomes" id="UP000029482">
    <property type="component" value="Chromosome"/>
</dbReference>
<dbReference type="OrthoDB" id="5125103at2"/>
<keyword evidence="3" id="KW-1185">Reference proteome</keyword>
<dbReference type="KEGG" id="sgu:SGLAU_28615"/>
<name>A0A089XCD5_STRGA</name>
<dbReference type="eggNOG" id="ENOG5031SPF">
    <property type="taxonomic scope" value="Bacteria"/>
</dbReference>
<reference evidence="3" key="1">
    <citation type="journal article" date="2015" name="J. Biotechnol.">
        <title>Complete genome sequence of the actinobacterium Streptomyces glaucescens GLA.O (DSM 40922) consisting of a linear chromosome and one linear plasmid.</title>
        <authorList>
            <person name="Ortseifen V."/>
            <person name="Winkler A."/>
            <person name="Albersmeier A."/>
            <person name="Wendler S."/>
            <person name="Puhler A."/>
            <person name="Kalinowski J."/>
            <person name="Ruckert C."/>
        </authorList>
    </citation>
    <scope>NUCLEOTIDE SEQUENCE [LARGE SCALE GENOMIC DNA]</scope>
    <source>
        <strain evidence="3">DSM 40922 / GLA O</strain>
    </source>
</reference>
<accession>A0A089XCD5</accession>
<feature type="region of interest" description="Disordered" evidence="1">
    <location>
        <begin position="1"/>
        <end position="65"/>
    </location>
</feature>
<evidence type="ECO:0008006" key="4">
    <source>
        <dbReference type="Google" id="ProtNLM"/>
    </source>
</evidence>
<protein>
    <recommendedName>
        <fullName evidence="4">Kanamycin biosynthetic protein</fullName>
    </recommendedName>
</protein>
<dbReference type="EMBL" id="CP009438">
    <property type="protein sequence ID" value="AIS01658.1"/>
    <property type="molecule type" value="Genomic_DNA"/>
</dbReference>
<proteinExistence type="predicted"/>
<evidence type="ECO:0000313" key="3">
    <source>
        <dbReference type="Proteomes" id="UP000029482"/>
    </source>
</evidence>
<feature type="compositionally biased region" description="Basic and acidic residues" evidence="1">
    <location>
        <begin position="31"/>
        <end position="65"/>
    </location>
</feature>
<dbReference type="HOGENOM" id="CLU_148727_5_3_11"/>
<dbReference type="RefSeq" id="WP_043505357.1">
    <property type="nucleotide sequence ID" value="NZ_CP009438.1"/>
</dbReference>
<sequence length="65" mass="7087">MGKLGDMMNKAKQMAKGHPDQADKGVSGAERMVDDRTGNKYDAKTDKAADTVRRSYREGGGTPER</sequence>
<dbReference type="AlphaFoldDB" id="A0A089XCD5"/>
<organism evidence="2 3">
    <name type="scientific">Streptomyces glaucescens</name>
    <dbReference type="NCBI Taxonomy" id="1907"/>
    <lineage>
        <taxon>Bacteria</taxon>
        <taxon>Bacillati</taxon>
        <taxon>Actinomycetota</taxon>
        <taxon>Actinomycetes</taxon>
        <taxon>Kitasatosporales</taxon>
        <taxon>Streptomycetaceae</taxon>
        <taxon>Streptomyces</taxon>
    </lineage>
</organism>